<reference evidence="2 3" key="1">
    <citation type="submission" date="2016-08" db="EMBL/GenBank/DDBJ databases">
        <title>Draft genome of the agarase producing Sphingomonas sp. MCT13.</title>
        <authorList>
            <person name="D'Andrea M.M."/>
            <person name="Rossolini G.M."/>
            <person name="Thaller M.C."/>
        </authorList>
    </citation>
    <scope>NUCLEOTIDE SEQUENCE [LARGE SCALE GENOMIC DNA]</scope>
    <source>
        <strain evidence="2 3">MCT13</strain>
    </source>
</reference>
<evidence type="ECO:0000256" key="1">
    <source>
        <dbReference type="SAM" id="MobiDB-lite"/>
    </source>
</evidence>
<gene>
    <name evidence="2" type="ORF">BFL28_12775</name>
</gene>
<protein>
    <submittedName>
        <fullName evidence="2">Uncharacterized protein</fullName>
    </submittedName>
</protein>
<organism evidence="2 3">
    <name type="scientific">Sphingomonas turrisvirgatae</name>
    <dbReference type="NCBI Taxonomy" id="1888892"/>
    <lineage>
        <taxon>Bacteria</taxon>
        <taxon>Pseudomonadati</taxon>
        <taxon>Pseudomonadota</taxon>
        <taxon>Alphaproteobacteria</taxon>
        <taxon>Sphingomonadales</taxon>
        <taxon>Sphingomonadaceae</taxon>
        <taxon>Sphingomonas</taxon>
    </lineage>
</organism>
<proteinExistence type="predicted"/>
<sequence>MFSLEPHSPQDRPARIAIVSSALALVLAGCDASAPEPTPANVQLEAPVRPPAPLSPAPPPRLSRADFIDAARQATSQYTAAEKPAATDPLVGRTFSIKIAFGCSGPTPLAGEHVSGVAGWSWGDEGKTIVLNMTPGDWAGSALIAGSADAPDWEAVEGFWIPRPWMESERCPTVQGDPLQTANIGAAPQTLGLAAIFEAGGSRIGRRNGRAYMFTIRPEGEAPLKPPPQGYRLILAGRIASYPNGRAIRCGAPGPDQRPVCVVATKLDRVAFEEADGTMLSEWRPG</sequence>
<dbReference type="Proteomes" id="UP000094487">
    <property type="component" value="Unassembled WGS sequence"/>
</dbReference>
<comment type="caution">
    <text evidence="2">The sequence shown here is derived from an EMBL/GenBank/DDBJ whole genome shotgun (WGS) entry which is preliminary data.</text>
</comment>
<feature type="compositionally biased region" description="Pro residues" evidence="1">
    <location>
        <begin position="48"/>
        <end position="61"/>
    </location>
</feature>
<dbReference type="STRING" id="1888892.BFL28_12775"/>
<feature type="region of interest" description="Disordered" evidence="1">
    <location>
        <begin position="37"/>
        <end position="63"/>
    </location>
</feature>
<keyword evidence="3" id="KW-1185">Reference proteome</keyword>
<dbReference type="EMBL" id="MDDS01000010">
    <property type="protein sequence ID" value="ODP38957.1"/>
    <property type="molecule type" value="Genomic_DNA"/>
</dbReference>
<name>A0A1E3LYT5_9SPHN</name>
<accession>A0A1E3LYT5</accession>
<evidence type="ECO:0000313" key="3">
    <source>
        <dbReference type="Proteomes" id="UP000094487"/>
    </source>
</evidence>
<dbReference type="AlphaFoldDB" id="A0A1E3LYT5"/>
<evidence type="ECO:0000313" key="2">
    <source>
        <dbReference type="EMBL" id="ODP38957.1"/>
    </source>
</evidence>